<dbReference type="PANTHER" id="PTHR23512">
    <property type="entry name" value="MAJOR FACILITATOR SUPERFAMILY DOMAIN-CONTAINING PROTEIN 1"/>
    <property type="match status" value="1"/>
</dbReference>
<evidence type="ECO:0000256" key="18">
    <source>
        <dbReference type="ARBA" id="ARBA00044912"/>
    </source>
</evidence>
<feature type="transmembrane region" description="Helical" evidence="25">
    <location>
        <begin position="367"/>
        <end position="388"/>
    </location>
</feature>
<comment type="subunit">
    <text evidence="24">Homodimer. Interacts with lysosomal protein GLMP (via lumenal domain); the interaction starts while both proteins are still in the endoplasmic reticulum and is required for stabilization of MFSD1 in lysosomes but has no direct effect on its targeting to lysosomes or transporter activity.</text>
</comment>
<gene>
    <name evidence="27" type="ORF">CDH04_08275</name>
    <name evidence="28" type="ORF">FZC43_08280</name>
</gene>
<comment type="catalytic activity">
    <reaction evidence="12">
        <text>L-lysyl-L-alpha-amino acid(out) = L-lysyl-L-alpha-amino acid(in)</text>
        <dbReference type="Rhea" id="RHEA:79387"/>
        <dbReference type="ChEBI" id="CHEBI:229965"/>
    </reaction>
</comment>
<evidence type="ECO:0000256" key="4">
    <source>
        <dbReference type="ARBA" id="ARBA00022692"/>
    </source>
</evidence>
<evidence type="ECO:0000313" key="30">
    <source>
        <dbReference type="Proteomes" id="UP000681131"/>
    </source>
</evidence>
<comment type="catalytic activity">
    <reaction evidence="16">
        <text>L-lysyl-L-lysine(out) = L-lysyl-L-lysine(in)</text>
        <dbReference type="Rhea" id="RHEA:79403"/>
        <dbReference type="ChEBI" id="CHEBI:229956"/>
    </reaction>
</comment>
<dbReference type="Pfam" id="PF07690">
    <property type="entry name" value="MFS_1"/>
    <property type="match status" value="1"/>
</dbReference>
<keyword evidence="5 25" id="KW-1133">Transmembrane helix</keyword>
<dbReference type="Proteomes" id="UP000251120">
    <property type="component" value="Chromosome"/>
</dbReference>
<comment type="catalytic activity">
    <reaction evidence="9">
        <text>L-histidyl-glycine(out) = L-histidyl-glycine(in)</text>
        <dbReference type="Rhea" id="RHEA:79395"/>
        <dbReference type="ChEBI" id="CHEBI:229957"/>
    </reaction>
</comment>
<feature type="transmembrane region" description="Helical" evidence="25">
    <location>
        <begin position="141"/>
        <end position="159"/>
    </location>
</feature>
<comment type="catalytic activity">
    <reaction evidence="14">
        <text>L-aspartyl-L-lysine(out) = L-aspartyl-L-lysine(in)</text>
        <dbReference type="Rhea" id="RHEA:79411"/>
        <dbReference type="ChEBI" id="CHEBI:229953"/>
    </reaction>
</comment>
<evidence type="ECO:0000256" key="21">
    <source>
        <dbReference type="ARBA" id="ARBA00044985"/>
    </source>
</evidence>
<evidence type="ECO:0000256" key="8">
    <source>
        <dbReference type="ARBA" id="ARBA00044876"/>
    </source>
</evidence>
<evidence type="ECO:0000256" key="25">
    <source>
        <dbReference type="SAM" id="Phobius"/>
    </source>
</evidence>
<evidence type="ECO:0000259" key="26">
    <source>
        <dbReference type="PROSITE" id="PS50850"/>
    </source>
</evidence>
<dbReference type="EMBL" id="CP021781">
    <property type="protein sequence ID" value="AXA34391.1"/>
    <property type="molecule type" value="Genomic_DNA"/>
</dbReference>
<dbReference type="KEGG" id="fad:CDH04_08275"/>
<comment type="catalytic activity">
    <reaction evidence="15">
        <text>L-arginyl-L-alpha-amino acid(out) = L-arginyl-L-alpha-amino acid(in)</text>
        <dbReference type="Rhea" id="RHEA:79371"/>
        <dbReference type="ChEBI" id="CHEBI:84315"/>
    </reaction>
</comment>
<evidence type="ECO:0000256" key="17">
    <source>
        <dbReference type="ARBA" id="ARBA00044903"/>
    </source>
</evidence>
<comment type="subcellular location">
    <subcellularLocation>
        <location evidence="1">Lysosome membrane</location>
        <topology evidence="1">Multi-pass membrane protein</topology>
    </subcellularLocation>
</comment>
<evidence type="ECO:0000256" key="13">
    <source>
        <dbReference type="ARBA" id="ARBA00044893"/>
    </source>
</evidence>
<feature type="transmembrane region" description="Helical" evidence="25">
    <location>
        <begin position="77"/>
        <end position="94"/>
    </location>
</feature>
<evidence type="ECO:0000256" key="24">
    <source>
        <dbReference type="ARBA" id="ARBA00046376"/>
    </source>
</evidence>
<dbReference type="GO" id="GO:0005765">
    <property type="term" value="C:lysosomal membrane"/>
    <property type="evidence" value="ECO:0007669"/>
    <property type="project" value="UniProtKB-SubCell"/>
</dbReference>
<proteinExistence type="inferred from homology"/>
<dbReference type="PANTHER" id="PTHR23512:SF3">
    <property type="entry name" value="MAJOR FACILITATOR SUPERFAMILY DOMAIN-CONTAINING PROTEIN 1"/>
    <property type="match status" value="1"/>
</dbReference>
<keyword evidence="6 25" id="KW-0472">Membrane</keyword>
<dbReference type="OrthoDB" id="4474610at2"/>
<comment type="catalytic activity">
    <reaction evidence="11">
        <text>L-alpha-aminoacyl-L-histidine(out) = L-alpha-aminoacyl-L-histidine(in)</text>
        <dbReference type="Rhea" id="RHEA:79375"/>
        <dbReference type="ChEBI" id="CHEBI:229967"/>
    </reaction>
</comment>
<name>A0A2Z4XZT1_9GAMM</name>
<comment type="catalytic activity">
    <reaction evidence="20">
        <text>L-lysyl-glycine(out) = L-lysyl-glycine(in)</text>
        <dbReference type="Rhea" id="RHEA:79407"/>
        <dbReference type="ChEBI" id="CHEBI:191202"/>
    </reaction>
</comment>
<comment type="similarity">
    <text evidence="2">Belongs to the major facilitator superfamily.</text>
</comment>
<evidence type="ECO:0000256" key="19">
    <source>
        <dbReference type="ARBA" id="ARBA00044919"/>
    </source>
</evidence>
<evidence type="ECO:0000256" key="9">
    <source>
        <dbReference type="ARBA" id="ARBA00044878"/>
    </source>
</evidence>
<evidence type="ECO:0000256" key="11">
    <source>
        <dbReference type="ARBA" id="ARBA00044884"/>
    </source>
</evidence>
<feature type="transmembrane region" description="Helical" evidence="25">
    <location>
        <begin position="106"/>
        <end position="129"/>
    </location>
</feature>
<feature type="transmembrane region" description="Helical" evidence="25">
    <location>
        <begin position="302"/>
        <end position="326"/>
    </location>
</feature>
<evidence type="ECO:0000256" key="7">
    <source>
        <dbReference type="ARBA" id="ARBA00023228"/>
    </source>
</evidence>
<feature type="transmembrane region" description="Helical" evidence="25">
    <location>
        <begin position="247"/>
        <end position="268"/>
    </location>
</feature>
<comment type="catalytic activity">
    <reaction evidence="10">
        <text>L-alpha-aminoacyl-L-arginine(out) = L-alpha-aminoacyl-L-arginine(in)</text>
        <dbReference type="Rhea" id="RHEA:79367"/>
        <dbReference type="ChEBI" id="CHEBI:229968"/>
    </reaction>
</comment>
<organism evidence="27 29">
    <name type="scientific">Francisella adeliensis</name>
    <dbReference type="NCBI Taxonomy" id="2007306"/>
    <lineage>
        <taxon>Bacteria</taxon>
        <taxon>Pseudomonadati</taxon>
        <taxon>Pseudomonadota</taxon>
        <taxon>Gammaproteobacteria</taxon>
        <taxon>Thiotrichales</taxon>
        <taxon>Francisellaceae</taxon>
        <taxon>Francisella</taxon>
    </lineage>
</organism>
<keyword evidence="4 25" id="KW-0812">Transmembrane</keyword>
<evidence type="ECO:0000256" key="10">
    <source>
        <dbReference type="ARBA" id="ARBA00044881"/>
    </source>
</evidence>
<dbReference type="RefSeq" id="WP_112870568.1">
    <property type="nucleotide sequence ID" value="NZ_CP021781.1"/>
</dbReference>
<evidence type="ECO:0000256" key="22">
    <source>
        <dbReference type="ARBA" id="ARBA00045018"/>
    </source>
</evidence>
<comment type="catalytic activity">
    <reaction evidence="17">
        <text>L-arginyl-glycine(out) = L-arginyl-glycine(in)</text>
        <dbReference type="Rhea" id="RHEA:79391"/>
        <dbReference type="ChEBI" id="CHEBI:229955"/>
    </reaction>
</comment>
<comment type="catalytic activity">
    <reaction evidence="13">
        <text>L-alpha-aminoacyl-L-lysine(out) = L-alpha-aminoacyl-L-lysine(in)</text>
        <dbReference type="Rhea" id="RHEA:79383"/>
        <dbReference type="ChEBI" id="CHEBI:229966"/>
    </reaction>
</comment>
<evidence type="ECO:0000256" key="2">
    <source>
        <dbReference type="ARBA" id="ARBA00008335"/>
    </source>
</evidence>
<dbReference type="InterPro" id="IPR052187">
    <property type="entry name" value="MFSD1"/>
</dbReference>
<dbReference type="AlphaFoldDB" id="A0A2Z4XZT1"/>
<comment type="catalytic activity">
    <reaction evidence="18">
        <text>L-histidyl-L-alpha-amino acid(out) = L-histidyl-L-alpha-amino acid(in)</text>
        <dbReference type="Rhea" id="RHEA:79379"/>
        <dbReference type="ChEBI" id="CHEBI:229964"/>
    </reaction>
</comment>
<evidence type="ECO:0000256" key="5">
    <source>
        <dbReference type="ARBA" id="ARBA00022989"/>
    </source>
</evidence>
<dbReference type="InterPro" id="IPR036259">
    <property type="entry name" value="MFS_trans_sf"/>
</dbReference>
<evidence type="ECO:0000256" key="23">
    <source>
        <dbReference type="ARBA" id="ARBA00045709"/>
    </source>
</evidence>
<feature type="transmembrane region" description="Helical" evidence="25">
    <location>
        <begin position="338"/>
        <end position="361"/>
    </location>
</feature>
<sequence length="391" mass="42408">MIKLLRIPILMWGVATAFYAFEIMLKSSMGSVSEVFSSQLSLNNTQLASLSSAFYFTYILLQIPAGILIDKYGVRKMLPIAISAAVISTLLFSLNNNFVALMVARILMGVCGAFGFLCAITLAVQWFSVKKFALLAGLTNFVGYLGGSLSGMPLAMIVTESNWQFIYFCFSLVGVLILIITMLIVYDNRSKKKLSRENIIFKDILKAIHSRGIVSNGLFCAATMGATFALCDLWGREFLASLGYSEFYASLAGNSLIFIGIAITAPLWGLMTNYVAIRTLLSIGALLGVVSSVLYLYISIPVVLLCILSLGIGASQSSHILSFSYVHKYSHKTVVSAVFAFVNLCGIIGGATVQLVIGVFLDLGVTKSVVVCIIPALFFIAFLLTLFMEKD</sequence>
<protein>
    <recommendedName>
        <fullName evidence="21">Lysosomal dipeptide transporter MFSD1</fullName>
    </recommendedName>
    <alternativeName>
        <fullName evidence="22">Major facilitator superfamily domain-containing protein 1</fullName>
    </alternativeName>
</protein>
<feature type="transmembrane region" description="Helical" evidence="25">
    <location>
        <begin position="45"/>
        <end position="65"/>
    </location>
</feature>
<comment type="catalytic activity">
    <reaction evidence="19">
        <text>L-alanyl-L-lysine(out) = L-alanyl-L-lysine(in)</text>
        <dbReference type="Rhea" id="RHEA:79415"/>
        <dbReference type="ChEBI" id="CHEBI:192470"/>
    </reaction>
</comment>
<evidence type="ECO:0000256" key="1">
    <source>
        <dbReference type="ARBA" id="ARBA00004155"/>
    </source>
</evidence>
<comment type="function">
    <text evidence="23">Lysosomal dipeptide uniporter that selectively exports lysine, arginine or histidine-containing dipeptides with a net positive charge from the lysosome lumen into the cytosol. Could play a role in a specific type of protein O-glycosylation indirectly regulating macrophages migration and tissue invasion. Also essential for liver homeostasis.</text>
</comment>
<dbReference type="GO" id="GO:0022857">
    <property type="term" value="F:transmembrane transporter activity"/>
    <property type="evidence" value="ECO:0007669"/>
    <property type="project" value="InterPro"/>
</dbReference>
<evidence type="ECO:0000313" key="28">
    <source>
        <dbReference type="EMBL" id="QIW12637.1"/>
    </source>
</evidence>
<dbReference type="EMBL" id="CP043424">
    <property type="protein sequence ID" value="QIW12637.1"/>
    <property type="molecule type" value="Genomic_DNA"/>
</dbReference>
<evidence type="ECO:0000256" key="6">
    <source>
        <dbReference type="ARBA" id="ARBA00023136"/>
    </source>
</evidence>
<evidence type="ECO:0000256" key="20">
    <source>
        <dbReference type="ARBA" id="ARBA00044924"/>
    </source>
</evidence>
<reference evidence="28 30" key="2">
    <citation type="submission" date="2019-08" db="EMBL/GenBank/DDBJ databases">
        <title>Complete genome sequences of Francisella adeliensis (FSC1325 and FSC1326).</title>
        <authorList>
            <person name="Ohrman C."/>
            <person name="Uneklint I."/>
            <person name="Vallesi A."/>
            <person name="Karlsson L."/>
            <person name="Sjodin A."/>
        </authorList>
    </citation>
    <scope>NUCLEOTIDE SEQUENCE [LARGE SCALE GENOMIC DNA]</scope>
    <source>
        <strain evidence="28 30">FSC1325</strain>
    </source>
</reference>
<evidence type="ECO:0000313" key="27">
    <source>
        <dbReference type="EMBL" id="AXA34391.1"/>
    </source>
</evidence>
<feature type="domain" description="Major facilitator superfamily (MFS) profile" evidence="26">
    <location>
        <begin position="8"/>
        <end position="391"/>
    </location>
</feature>
<evidence type="ECO:0000256" key="12">
    <source>
        <dbReference type="ARBA" id="ARBA00044891"/>
    </source>
</evidence>
<keyword evidence="7" id="KW-0458">Lysosome</keyword>
<evidence type="ECO:0000256" key="15">
    <source>
        <dbReference type="ARBA" id="ARBA00044899"/>
    </source>
</evidence>
<evidence type="ECO:0000256" key="3">
    <source>
        <dbReference type="ARBA" id="ARBA00022448"/>
    </source>
</evidence>
<reference evidence="27 29" key="1">
    <citation type="submission" date="2017-06" db="EMBL/GenBank/DDBJ databases">
        <title>Complete genome of Francisella adeliensis.</title>
        <authorList>
            <person name="Vallesi A."/>
            <person name="Sjodin A."/>
        </authorList>
    </citation>
    <scope>NUCLEOTIDE SEQUENCE [LARGE SCALE GENOMIC DNA]</scope>
    <source>
        <strain evidence="27 29">FDC440</strain>
    </source>
</reference>
<dbReference type="Proteomes" id="UP000681131">
    <property type="component" value="Chromosome"/>
</dbReference>
<dbReference type="InterPro" id="IPR011701">
    <property type="entry name" value="MFS"/>
</dbReference>
<dbReference type="InterPro" id="IPR020846">
    <property type="entry name" value="MFS_dom"/>
</dbReference>
<evidence type="ECO:0000256" key="14">
    <source>
        <dbReference type="ARBA" id="ARBA00044898"/>
    </source>
</evidence>
<comment type="catalytic activity">
    <reaction evidence="8">
        <text>L-lysyl-L-alanine(out) = L-lysyl-L-alanine(in)</text>
        <dbReference type="Rhea" id="RHEA:79399"/>
        <dbReference type="ChEBI" id="CHEBI:229954"/>
    </reaction>
</comment>
<dbReference type="SUPFAM" id="SSF103473">
    <property type="entry name" value="MFS general substrate transporter"/>
    <property type="match status" value="1"/>
</dbReference>
<keyword evidence="3" id="KW-0813">Transport</keyword>
<feature type="transmembrane region" description="Helical" evidence="25">
    <location>
        <begin position="7"/>
        <end position="25"/>
    </location>
</feature>
<feature type="transmembrane region" description="Helical" evidence="25">
    <location>
        <begin position="213"/>
        <end position="235"/>
    </location>
</feature>
<keyword evidence="30" id="KW-1185">Reference proteome</keyword>
<evidence type="ECO:0000256" key="16">
    <source>
        <dbReference type="ARBA" id="ARBA00044900"/>
    </source>
</evidence>
<accession>A0A2Z4XZT1</accession>
<dbReference type="PROSITE" id="PS50850">
    <property type="entry name" value="MFS"/>
    <property type="match status" value="1"/>
</dbReference>
<dbReference type="Gene3D" id="1.20.1250.20">
    <property type="entry name" value="MFS general substrate transporter like domains"/>
    <property type="match status" value="2"/>
</dbReference>
<feature type="transmembrane region" description="Helical" evidence="25">
    <location>
        <begin position="165"/>
        <end position="186"/>
    </location>
</feature>
<evidence type="ECO:0000313" key="29">
    <source>
        <dbReference type="Proteomes" id="UP000251120"/>
    </source>
</evidence>